<dbReference type="EMBL" id="BJZT01000010">
    <property type="protein sequence ID" value="GEO98829.1"/>
    <property type="molecule type" value="Genomic_DNA"/>
</dbReference>
<name>A0A512IM89_9HYPH</name>
<evidence type="ECO:0000313" key="3">
    <source>
        <dbReference type="Proteomes" id="UP000321258"/>
    </source>
</evidence>
<feature type="region of interest" description="Disordered" evidence="1">
    <location>
        <begin position="247"/>
        <end position="267"/>
    </location>
</feature>
<gene>
    <name evidence="2" type="ORF">MHA02_12170</name>
</gene>
<dbReference type="RefSeq" id="WP_147077585.1">
    <property type="nucleotide sequence ID" value="NZ_BJZT01000010.1"/>
</dbReference>
<dbReference type="OrthoDB" id="9806524at2"/>
<reference evidence="2 3" key="1">
    <citation type="submission" date="2019-07" db="EMBL/GenBank/DDBJ databases">
        <title>Whole genome shotgun sequence of Methylobacterium haplocladii NBRC 107714.</title>
        <authorList>
            <person name="Hosoyama A."/>
            <person name="Uohara A."/>
            <person name="Ohji S."/>
            <person name="Ichikawa N."/>
        </authorList>
    </citation>
    <scope>NUCLEOTIDE SEQUENCE [LARGE SCALE GENOMIC DNA]</scope>
    <source>
        <strain evidence="2 3">NBRC 107714</strain>
    </source>
</reference>
<evidence type="ECO:0000313" key="2">
    <source>
        <dbReference type="EMBL" id="GEO98829.1"/>
    </source>
</evidence>
<evidence type="ECO:0000256" key="1">
    <source>
        <dbReference type="SAM" id="MobiDB-lite"/>
    </source>
</evidence>
<comment type="caution">
    <text evidence="2">The sequence shown here is derived from an EMBL/GenBank/DDBJ whole genome shotgun (WGS) entry which is preliminary data.</text>
</comment>
<organism evidence="2 3">
    <name type="scientific">Methylobacterium haplocladii</name>
    <dbReference type="NCBI Taxonomy" id="1176176"/>
    <lineage>
        <taxon>Bacteria</taxon>
        <taxon>Pseudomonadati</taxon>
        <taxon>Pseudomonadota</taxon>
        <taxon>Alphaproteobacteria</taxon>
        <taxon>Hyphomicrobiales</taxon>
        <taxon>Methylobacteriaceae</taxon>
        <taxon>Methylobacterium</taxon>
    </lineage>
</organism>
<proteinExistence type="predicted"/>
<dbReference type="Proteomes" id="UP000321258">
    <property type="component" value="Unassembled WGS sequence"/>
</dbReference>
<keyword evidence="3" id="KW-1185">Reference proteome</keyword>
<dbReference type="Pfam" id="PF07277">
    <property type="entry name" value="SapC"/>
    <property type="match status" value="1"/>
</dbReference>
<protein>
    <submittedName>
        <fullName evidence="2">Peptidase</fullName>
    </submittedName>
</protein>
<sequence>MSKQLLIYERAVPVTRQRHGSWSVKAGATFEFARGVNSVPLMVAEFPNAGAEYTIVFGGADDEIIPVALLGIRDGENLYVSEAGSWSGAYVPAFLRRYPFVFSSDNANDPDATFTLCVDEDFSGCNDDGRGERLFDADGDRTQYLQNVLGFLQAYQTQFQRTKLFVKRLQEFDLLESMQAQFTLRTGQRSTLSGFSVVNRDRLKALSAEKLAELMQADEMELIYQHLASLRNLTPIAERIGVPVETAAQEAETAPASPADFETTGNA</sequence>
<dbReference type="InterPro" id="IPR010836">
    <property type="entry name" value="SapC"/>
</dbReference>
<dbReference type="AlphaFoldDB" id="A0A512IM89"/>
<accession>A0A512IM89</accession>
<feature type="compositionally biased region" description="Low complexity" evidence="1">
    <location>
        <begin position="247"/>
        <end position="259"/>
    </location>
</feature>